<dbReference type="InterPro" id="IPR009003">
    <property type="entry name" value="Peptidase_S1_PA"/>
</dbReference>
<dbReference type="AlphaFoldDB" id="A0A8S3YRJ5"/>
<keyword evidence="2" id="KW-1185">Reference proteome</keyword>
<evidence type="ECO:0000313" key="1">
    <source>
        <dbReference type="EMBL" id="CAG5117570.1"/>
    </source>
</evidence>
<organism evidence="1 2">
    <name type="scientific">Candidula unifasciata</name>
    <dbReference type="NCBI Taxonomy" id="100452"/>
    <lineage>
        <taxon>Eukaryota</taxon>
        <taxon>Metazoa</taxon>
        <taxon>Spiralia</taxon>
        <taxon>Lophotrochozoa</taxon>
        <taxon>Mollusca</taxon>
        <taxon>Gastropoda</taxon>
        <taxon>Heterobranchia</taxon>
        <taxon>Euthyneura</taxon>
        <taxon>Panpulmonata</taxon>
        <taxon>Eupulmonata</taxon>
        <taxon>Stylommatophora</taxon>
        <taxon>Helicina</taxon>
        <taxon>Helicoidea</taxon>
        <taxon>Geomitridae</taxon>
        <taxon>Candidula</taxon>
    </lineage>
</organism>
<dbReference type="OrthoDB" id="6045352at2759"/>
<dbReference type="Proteomes" id="UP000678393">
    <property type="component" value="Unassembled WGS sequence"/>
</dbReference>
<dbReference type="EMBL" id="CAJHNH020000424">
    <property type="protein sequence ID" value="CAG5117570.1"/>
    <property type="molecule type" value="Genomic_DNA"/>
</dbReference>
<protein>
    <submittedName>
        <fullName evidence="1">Uncharacterized protein</fullName>
    </submittedName>
</protein>
<evidence type="ECO:0000313" key="2">
    <source>
        <dbReference type="Proteomes" id="UP000678393"/>
    </source>
</evidence>
<dbReference type="SUPFAM" id="SSF50494">
    <property type="entry name" value="Trypsin-like serine proteases"/>
    <property type="match status" value="1"/>
</dbReference>
<accession>A0A8S3YRJ5</accession>
<feature type="non-terminal residue" evidence="1">
    <location>
        <position position="1"/>
    </location>
</feature>
<comment type="caution">
    <text evidence="1">The sequence shown here is derived from an EMBL/GenBank/DDBJ whole genome shotgun (WGS) entry which is preliminary data.</text>
</comment>
<name>A0A8S3YRJ5_9EUPU</name>
<gene>
    <name evidence="1" type="ORF">CUNI_LOCUS3128</name>
</gene>
<reference evidence="1" key="1">
    <citation type="submission" date="2021-04" db="EMBL/GenBank/DDBJ databases">
        <authorList>
            <consortium name="Molecular Ecology Group"/>
        </authorList>
    </citation>
    <scope>NUCLEOTIDE SEQUENCE</scope>
</reference>
<sequence length="302" mass="34192">HVEVEDFCGLESSLHENMKKCQKNPDHKDFIPVTEFNIGCLPDRYQDNDLADLIRALAALTVRIKVNKLSPERPKVRYPPIPRYDKRGREKSITGSGWVARVDTYSNGKLCSCRECKNSPTACKQWGRVEIFTVTHVVYDEFEAQHTICHLNYDCDSADLGQLPALSEVGAIQSDFHEDLTHLLCFTHDMELLDKLQNSLDIYRKLQPLVMDKYSDDSESEEDLTVVVSHPHGCSKHVTVGELREYHFKDDEGDLGQYKYTTPTCQGSSGGPVFILGRGVWYDEHPHSGTKAGLNHGAVFYT</sequence>
<proteinExistence type="predicted"/>